<feature type="compositionally biased region" description="Low complexity" evidence="3">
    <location>
        <begin position="43"/>
        <end position="54"/>
    </location>
</feature>
<dbReference type="PANTHER" id="PTHR30469:SF15">
    <property type="entry name" value="HLYD FAMILY OF SECRETION PROTEINS"/>
    <property type="match status" value="1"/>
</dbReference>
<keyword evidence="8" id="KW-1185">Reference proteome</keyword>
<evidence type="ECO:0000256" key="1">
    <source>
        <dbReference type="ARBA" id="ARBA00009477"/>
    </source>
</evidence>
<dbReference type="Gene3D" id="2.40.50.100">
    <property type="match status" value="1"/>
</dbReference>
<dbReference type="PROSITE" id="PS51318">
    <property type="entry name" value="TAT"/>
    <property type="match status" value="1"/>
</dbReference>
<dbReference type="InterPro" id="IPR006311">
    <property type="entry name" value="TAT_signal"/>
</dbReference>
<evidence type="ECO:0000256" key="4">
    <source>
        <dbReference type="SAM" id="SignalP"/>
    </source>
</evidence>
<name>A1K3J5_AZOSB</name>
<keyword evidence="4" id="KW-0732">Signal</keyword>
<dbReference type="GO" id="GO:1990281">
    <property type="term" value="C:efflux pump complex"/>
    <property type="evidence" value="ECO:0007669"/>
    <property type="project" value="TreeGrafter"/>
</dbReference>
<dbReference type="eggNOG" id="COG0845">
    <property type="taxonomic scope" value="Bacteria"/>
</dbReference>
<dbReference type="NCBIfam" id="TIGR01730">
    <property type="entry name" value="RND_mfp"/>
    <property type="match status" value="1"/>
</dbReference>
<feature type="region of interest" description="Disordered" evidence="3">
    <location>
        <begin position="33"/>
        <end position="56"/>
    </location>
</feature>
<feature type="coiled-coil region" evidence="2">
    <location>
        <begin position="112"/>
        <end position="141"/>
    </location>
</feature>
<dbReference type="AlphaFoldDB" id="A1K3J5"/>
<dbReference type="InterPro" id="IPR058625">
    <property type="entry name" value="MdtA-like_BSH"/>
</dbReference>
<dbReference type="EMBL" id="AM406670">
    <property type="protein sequence ID" value="CAL93400.1"/>
    <property type="molecule type" value="Genomic_DNA"/>
</dbReference>
<evidence type="ECO:0000259" key="6">
    <source>
        <dbReference type="Pfam" id="PF25989"/>
    </source>
</evidence>
<proteinExistence type="inferred from homology"/>
<dbReference type="STRING" id="62928.azo0783"/>
<gene>
    <name evidence="7" type="ordered locus">azo0783</name>
</gene>
<dbReference type="PANTHER" id="PTHR30469">
    <property type="entry name" value="MULTIDRUG RESISTANCE PROTEIN MDTA"/>
    <property type="match status" value="1"/>
</dbReference>
<dbReference type="Gene3D" id="1.10.287.470">
    <property type="entry name" value="Helix hairpin bin"/>
    <property type="match status" value="1"/>
</dbReference>
<dbReference type="Pfam" id="PF25989">
    <property type="entry name" value="YknX_C"/>
    <property type="match status" value="1"/>
</dbReference>
<dbReference type="InterPro" id="IPR058637">
    <property type="entry name" value="YknX-like_C"/>
</dbReference>
<dbReference type="Pfam" id="PF25917">
    <property type="entry name" value="BSH_RND"/>
    <property type="match status" value="1"/>
</dbReference>
<reference evidence="7 8" key="1">
    <citation type="journal article" date="2006" name="Nat. Biotechnol.">
        <title>Complete genome of the mutualistic, N2-fixing grass endophyte Azoarcus sp. strain BH72.</title>
        <authorList>
            <person name="Krause A."/>
            <person name="Ramakumar A."/>
            <person name="Bartels D."/>
            <person name="Battistoni F."/>
            <person name="Bekel T."/>
            <person name="Boch J."/>
            <person name="Boehm M."/>
            <person name="Friedrich F."/>
            <person name="Hurek T."/>
            <person name="Krause L."/>
            <person name="Linke B."/>
            <person name="McHardy A.C."/>
            <person name="Sarkar A."/>
            <person name="Schneiker S."/>
            <person name="Syed A.A."/>
            <person name="Thauer R."/>
            <person name="Vorhoelter F.-J."/>
            <person name="Weidner S."/>
            <person name="Puehler A."/>
            <person name="Reinhold-Hurek B."/>
            <person name="Kaiser O."/>
            <person name="Goesmann A."/>
        </authorList>
    </citation>
    <scope>NUCLEOTIDE SEQUENCE [LARGE SCALE GENOMIC DNA]</scope>
    <source>
        <strain evidence="7 8">BH72</strain>
    </source>
</reference>
<protein>
    <submittedName>
        <fullName evidence="7">Membrane fusion protein</fullName>
    </submittedName>
</protein>
<dbReference type="RefSeq" id="WP_011764517.1">
    <property type="nucleotide sequence ID" value="NC_008702.1"/>
</dbReference>
<organism evidence="7 8">
    <name type="scientific">Azoarcus sp. (strain BH72)</name>
    <dbReference type="NCBI Taxonomy" id="418699"/>
    <lineage>
        <taxon>Bacteria</taxon>
        <taxon>Pseudomonadati</taxon>
        <taxon>Pseudomonadota</taxon>
        <taxon>Betaproteobacteria</taxon>
        <taxon>Rhodocyclales</taxon>
        <taxon>Zoogloeaceae</taxon>
        <taxon>Azoarcus</taxon>
    </lineage>
</organism>
<dbReference type="HOGENOM" id="CLU_018816_1_3_4"/>
<dbReference type="InterPro" id="IPR006143">
    <property type="entry name" value="RND_pump_MFP"/>
</dbReference>
<dbReference type="KEGG" id="azo:azo0783"/>
<feature type="domain" description="Multidrug resistance protein MdtA-like barrel-sandwich hybrid" evidence="5">
    <location>
        <begin position="75"/>
        <end position="211"/>
    </location>
</feature>
<feature type="signal peptide" evidence="4">
    <location>
        <begin position="1"/>
        <end position="24"/>
    </location>
</feature>
<sequence length="379" mass="39688">MKKPISRRALVLAALAATLVLAIAVLRPPAGDAVAERPPAAPRPALTVTTTTPESRPLPLRIAANGDIAAWQEASIGAGVGDQRLLEVLVNVGDRVRAGQLLARFDEDTLRADVAQARAALLEAEAAAAEAQANAERARNLRSGGAMSEQQVVQYLTAERTTQARIAAARATLAAQEVRLAHARVVAPDHGVISSRSATVGAVVGAGAELFRMIRQGRLEWRAELTAAEMARVRVGTPVRLTLPDGSEAGGKVRMLAPTVDPRTRSGLAYVDLAAAESAQAGAGPRAGMFARGEFELGASTGLTLPQQAVVVREAFSYVFRVGEDDRVSQIKIQTGRRVGDRVEVVDGLPADARVVVAGAGFLNEGDLVRVAEAPADPR</sequence>
<comment type="similarity">
    <text evidence="1">Belongs to the membrane fusion protein (MFP) (TC 8.A.1) family.</text>
</comment>
<evidence type="ECO:0000313" key="7">
    <source>
        <dbReference type="EMBL" id="CAL93400.1"/>
    </source>
</evidence>
<accession>A1K3J5</accession>
<evidence type="ECO:0000313" key="8">
    <source>
        <dbReference type="Proteomes" id="UP000002588"/>
    </source>
</evidence>
<dbReference type="GO" id="GO:0015562">
    <property type="term" value="F:efflux transmembrane transporter activity"/>
    <property type="evidence" value="ECO:0007669"/>
    <property type="project" value="TreeGrafter"/>
</dbReference>
<keyword evidence="2" id="KW-0175">Coiled coil</keyword>
<evidence type="ECO:0000256" key="3">
    <source>
        <dbReference type="SAM" id="MobiDB-lite"/>
    </source>
</evidence>
<dbReference type="Gene3D" id="2.40.420.20">
    <property type="match status" value="1"/>
</dbReference>
<evidence type="ECO:0000256" key="2">
    <source>
        <dbReference type="SAM" id="Coils"/>
    </source>
</evidence>
<feature type="domain" description="YknX-like C-terminal permuted SH3-like" evidence="6">
    <location>
        <begin position="302"/>
        <end position="371"/>
    </location>
</feature>
<dbReference type="SUPFAM" id="SSF111369">
    <property type="entry name" value="HlyD-like secretion proteins"/>
    <property type="match status" value="1"/>
</dbReference>
<dbReference type="Gene3D" id="2.40.30.170">
    <property type="match status" value="1"/>
</dbReference>
<evidence type="ECO:0000259" key="5">
    <source>
        <dbReference type="Pfam" id="PF25917"/>
    </source>
</evidence>
<feature type="chain" id="PRO_5002636001" evidence="4">
    <location>
        <begin position="25"/>
        <end position="379"/>
    </location>
</feature>
<dbReference type="Proteomes" id="UP000002588">
    <property type="component" value="Chromosome"/>
</dbReference>